<evidence type="ECO:0000313" key="2">
    <source>
        <dbReference type="Proteomes" id="UP001165064"/>
    </source>
</evidence>
<dbReference type="EMBL" id="BSXS01003349">
    <property type="protein sequence ID" value="GME81108.1"/>
    <property type="molecule type" value="Genomic_DNA"/>
</dbReference>
<sequence>MLESLKIQFKCTTSNKSYSFPQFWKSLTPPLENLYSLKIRVDPRDSPDFRGLEFPKHLQTIELAIKEDPIRVSFDYIPSFLKSFYCNISEKRSYSDMFMQDRKYKVKSGSDPFHDRQKLNQVFYTSAPYPFKWKLEGEKDFRSML</sequence>
<proteinExistence type="predicted"/>
<accession>A0ACB5T4J0</accession>
<dbReference type="Proteomes" id="UP001165064">
    <property type="component" value="Unassembled WGS sequence"/>
</dbReference>
<comment type="caution">
    <text evidence="1">The sequence shown here is derived from an EMBL/GenBank/DDBJ whole genome shotgun (WGS) entry which is preliminary data.</text>
</comment>
<evidence type="ECO:0000313" key="1">
    <source>
        <dbReference type="EMBL" id="GME81108.1"/>
    </source>
</evidence>
<gene>
    <name evidence="1" type="ORF">Amon02_000476400</name>
</gene>
<reference evidence="1" key="1">
    <citation type="submission" date="2023-04" db="EMBL/GenBank/DDBJ databases">
        <title>Ambrosiozyma monospora NBRC 10751.</title>
        <authorList>
            <person name="Ichikawa N."/>
            <person name="Sato H."/>
            <person name="Tonouchi N."/>
        </authorList>
    </citation>
    <scope>NUCLEOTIDE SEQUENCE</scope>
    <source>
        <strain evidence="1">NBRC 10751</strain>
    </source>
</reference>
<protein>
    <submittedName>
        <fullName evidence="1">Unnamed protein product</fullName>
    </submittedName>
</protein>
<organism evidence="1 2">
    <name type="scientific">Ambrosiozyma monospora</name>
    <name type="common">Yeast</name>
    <name type="synonym">Endomycopsis monosporus</name>
    <dbReference type="NCBI Taxonomy" id="43982"/>
    <lineage>
        <taxon>Eukaryota</taxon>
        <taxon>Fungi</taxon>
        <taxon>Dikarya</taxon>
        <taxon>Ascomycota</taxon>
        <taxon>Saccharomycotina</taxon>
        <taxon>Pichiomycetes</taxon>
        <taxon>Pichiales</taxon>
        <taxon>Pichiaceae</taxon>
        <taxon>Ambrosiozyma</taxon>
    </lineage>
</organism>
<keyword evidence="2" id="KW-1185">Reference proteome</keyword>
<name>A0ACB5T4J0_AMBMO</name>